<proteinExistence type="predicted"/>
<gene>
    <name evidence="2" type="ORF">E1742_04475</name>
</gene>
<reference evidence="2 3" key="1">
    <citation type="submission" date="2019-03" db="EMBL/GenBank/DDBJ databases">
        <title>Draft Genome Sequences of Six Type Strains of the Genus Massilia.</title>
        <authorList>
            <person name="Miess H."/>
            <person name="Frediansyhah A."/>
            <person name="Gross H."/>
        </authorList>
    </citation>
    <scope>NUCLEOTIDE SEQUENCE [LARGE SCALE GENOMIC DNA]</scope>
    <source>
        <strain evidence="2 3">DSM 17505</strain>
    </source>
</reference>
<dbReference type="Pfam" id="PF01590">
    <property type="entry name" value="GAF"/>
    <property type="match status" value="1"/>
</dbReference>
<dbReference type="SUPFAM" id="SSF55781">
    <property type="entry name" value="GAF domain-like"/>
    <property type="match status" value="1"/>
</dbReference>
<dbReference type="SUPFAM" id="SSF46955">
    <property type="entry name" value="Putative DNA-binding domain"/>
    <property type="match status" value="1"/>
</dbReference>
<sequence length="377" mass="40491">MRCARRRRGRQASAILPPMNSPIITTAQAAKILGVSARTAQLWIESGVIPSWKTPGGHRRMYETDVLATLERGSDARAVAWRVLVLAPADDHARWTGALATLDVAQIDCVDDPVAAAVGLGGGAYDMLLVQSDGPDESLPRFLTALRAIPSLSRLKIAIASRPSVQAPADLPFTMVGLDGGPEAAVAELARQLPLKPLPAPALPIQLRDASFPVGPDEARRLAAVRRAGILDSAPEQVFDNLAQLAALSLSMPYALITVLSEDRQWFKTRIGLDLRETPRSWAFCNHTILQPGVQEFSGMDADPRFADNPAVAGAPHFRYYAGAPVTDDRGFALGSLCVIDTKPRKLSAAEVQILGQLARQVSAEIVRTIRSAGPRR</sequence>
<dbReference type="InterPro" id="IPR041657">
    <property type="entry name" value="HTH_17"/>
</dbReference>
<organism evidence="2 3">
    <name type="scientific">Pseudoduganella plicata</name>
    <dbReference type="NCBI Taxonomy" id="321984"/>
    <lineage>
        <taxon>Bacteria</taxon>
        <taxon>Pseudomonadati</taxon>
        <taxon>Pseudomonadota</taxon>
        <taxon>Betaproteobacteria</taxon>
        <taxon>Burkholderiales</taxon>
        <taxon>Oxalobacteraceae</taxon>
        <taxon>Telluria group</taxon>
        <taxon>Pseudoduganella</taxon>
    </lineage>
</organism>
<dbReference type="PANTHER" id="PTHR43102">
    <property type="entry name" value="SLR1143 PROTEIN"/>
    <property type="match status" value="1"/>
</dbReference>
<feature type="domain" description="GAF" evidence="1">
    <location>
        <begin position="234"/>
        <end position="376"/>
    </location>
</feature>
<dbReference type="Gene3D" id="3.30.450.40">
    <property type="match status" value="1"/>
</dbReference>
<keyword evidence="3" id="KW-1185">Reference proteome</keyword>
<dbReference type="Gene3D" id="1.10.1660.10">
    <property type="match status" value="1"/>
</dbReference>
<dbReference type="Pfam" id="PF12728">
    <property type="entry name" value="HTH_17"/>
    <property type="match status" value="1"/>
</dbReference>
<name>A0ABX5S7H4_9BURK</name>
<dbReference type="EMBL" id="CP038026">
    <property type="protein sequence ID" value="QBQ35502.1"/>
    <property type="molecule type" value="Genomic_DNA"/>
</dbReference>
<dbReference type="InterPro" id="IPR003018">
    <property type="entry name" value="GAF"/>
</dbReference>
<protein>
    <submittedName>
        <fullName evidence="2">GAF domain-containing protein</fullName>
    </submittedName>
</protein>
<dbReference type="InterPro" id="IPR029016">
    <property type="entry name" value="GAF-like_dom_sf"/>
</dbReference>
<evidence type="ECO:0000259" key="1">
    <source>
        <dbReference type="SMART" id="SM00065"/>
    </source>
</evidence>
<dbReference type="Proteomes" id="UP000294359">
    <property type="component" value="Chromosome"/>
</dbReference>
<evidence type="ECO:0000313" key="3">
    <source>
        <dbReference type="Proteomes" id="UP000294359"/>
    </source>
</evidence>
<dbReference type="CDD" id="cd04762">
    <property type="entry name" value="HTH_MerR-trunc"/>
    <property type="match status" value="1"/>
</dbReference>
<dbReference type="SMART" id="SM00065">
    <property type="entry name" value="GAF"/>
    <property type="match status" value="1"/>
</dbReference>
<evidence type="ECO:0000313" key="2">
    <source>
        <dbReference type="EMBL" id="QBQ35502.1"/>
    </source>
</evidence>
<dbReference type="InterPro" id="IPR010093">
    <property type="entry name" value="SinI_DNA-bd"/>
</dbReference>
<dbReference type="PANTHER" id="PTHR43102:SF2">
    <property type="entry name" value="GAF DOMAIN-CONTAINING PROTEIN"/>
    <property type="match status" value="1"/>
</dbReference>
<dbReference type="InterPro" id="IPR009061">
    <property type="entry name" value="DNA-bd_dom_put_sf"/>
</dbReference>
<dbReference type="NCBIfam" id="TIGR01764">
    <property type="entry name" value="excise"/>
    <property type="match status" value="1"/>
</dbReference>
<accession>A0ABX5S7H4</accession>